<keyword evidence="3" id="KW-1185">Reference proteome</keyword>
<dbReference type="Proteomes" id="UP000886520">
    <property type="component" value="Chromosome 17"/>
</dbReference>
<reference evidence="2" key="1">
    <citation type="submission" date="2021-01" db="EMBL/GenBank/DDBJ databases">
        <title>Adiantum capillus-veneris genome.</title>
        <authorList>
            <person name="Fang Y."/>
            <person name="Liao Q."/>
        </authorList>
    </citation>
    <scope>NUCLEOTIDE SEQUENCE</scope>
    <source>
        <strain evidence="2">H3</strain>
        <tissue evidence="2">Leaf</tissue>
    </source>
</reference>
<name>A0A9D4UH77_ADICA</name>
<feature type="region of interest" description="Disordered" evidence="1">
    <location>
        <begin position="195"/>
        <end position="215"/>
    </location>
</feature>
<organism evidence="2 3">
    <name type="scientific">Adiantum capillus-veneris</name>
    <name type="common">Maidenhair fern</name>
    <dbReference type="NCBI Taxonomy" id="13818"/>
    <lineage>
        <taxon>Eukaryota</taxon>
        <taxon>Viridiplantae</taxon>
        <taxon>Streptophyta</taxon>
        <taxon>Embryophyta</taxon>
        <taxon>Tracheophyta</taxon>
        <taxon>Polypodiopsida</taxon>
        <taxon>Polypodiidae</taxon>
        <taxon>Polypodiales</taxon>
        <taxon>Pteridineae</taxon>
        <taxon>Pteridaceae</taxon>
        <taxon>Vittarioideae</taxon>
        <taxon>Adiantum</taxon>
    </lineage>
</organism>
<accession>A0A9D4UH77</accession>
<evidence type="ECO:0000313" key="3">
    <source>
        <dbReference type="Proteomes" id="UP000886520"/>
    </source>
</evidence>
<dbReference type="EMBL" id="JABFUD020000017">
    <property type="protein sequence ID" value="KAI5067835.1"/>
    <property type="molecule type" value="Genomic_DNA"/>
</dbReference>
<feature type="region of interest" description="Disordered" evidence="1">
    <location>
        <begin position="77"/>
        <end position="102"/>
    </location>
</feature>
<evidence type="ECO:0000256" key="1">
    <source>
        <dbReference type="SAM" id="MobiDB-lite"/>
    </source>
</evidence>
<dbReference type="AlphaFoldDB" id="A0A9D4UH77"/>
<evidence type="ECO:0000313" key="2">
    <source>
        <dbReference type="EMBL" id="KAI5067835.1"/>
    </source>
</evidence>
<feature type="region of interest" description="Disordered" evidence="1">
    <location>
        <begin position="12"/>
        <end position="32"/>
    </location>
</feature>
<sequence>MSVLVTPDLRSADDDQQFAAGHGGQINGENARDGWRDVSVDDLLDHTWHYQCVVSPTFSAAAFAAALNINIATAPHGSSATARSMKMDSDKEKKLSPSHQQDQYELLHPVNLRKLNLKPVMDALICSTAAPNSTAASQDGYVSLASLLLNSPSSSPTSDQSSLHDDHHHHHFDHLFNFVRKQSAKFRSTTPPLITSTTCRDSVRRSTTSRRGASAADTTLMISGRLYAS</sequence>
<feature type="compositionally biased region" description="Basic and acidic residues" evidence="1">
    <location>
        <begin position="85"/>
        <end position="95"/>
    </location>
</feature>
<protein>
    <submittedName>
        <fullName evidence="2">Uncharacterized protein</fullName>
    </submittedName>
</protein>
<gene>
    <name evidence="2" type="ORF">GOP47_0018363</name>
</gene>
<dbReference type="OrthoDB" id="2007940at2759"/>
<comment type="caution">
    <text evidence="2">The sequence shown here is derived from an EMBL/GenBank/DDBJ whole genome shotgun (WGS) entry which is preliminary data.</text>
</comment>
<proteinExistence type="predicted"/>